<dbReference type="Proteomes" id="UP001295469">
    <property type="component" value="Chromosome C03"/>
</dbReference>
<reference evidence="2" key="1">
    <citation type="submission" date="2021-01" db="EMBL/GenBank/DDBJ databases">
        <authorList>
            <consortium name="Genoscope - CEA"/>
            <person name="William W."/>
        </authorList>
    </citation>
    <scope>NUCLEOTIDE SEQUENCE</scope>
</reference>
<gene>
    <name evidence="2" type="ORF">DARMORV10_C03P48410.1</name>
</gene>
<sequence length="118" mass="13635">SGRKRENLGDRVGRRIQSQKVLNYISDLSLLTLHRSPPGACGFRRWCAPRHCQNNILWCLFCLLYILILRRLIFLSGIGGLLASMVGIRLWRILFSFRGVSRFSWVFLLVLRDTSVSL</sequence>
<dbReference type="EMBL" id="HG994367">
    <property type="protein sequence ID" value="CAF1704763.1"/>
    <property type="molecule type" value="Genomic_DNA"/>
</dbReference>
<dbReference type="AlphaFoldDB" id="A0A816I6H4"/>
<proteinExistence type="predicted"/>
<name>A0A816I6H4_BRANA</name>
<keyword evidence="1" id="KW-0472">Membrane</keyword>
<feature type="transmembrane region" description="Helical" evidence="1">
    <location>
        <begin position="55"/>
        <end position="78"/>
    </location>
</feature>
<protein>
    <submittedName>
        <fullName evidence="2">(rape) hypothetical protein</fullName>
    </submittedName>
</protein>
<feature type="non-terminal residue" evidence="2">
    <location>
        <position position="1"/>
    </location>
</feature>
<evidence type="ECO:0000256" key="1">
    <source>
        <dbReference type="SAM" id="Phobius"/>
    </source>
</evidence>
<keyword evidence="1" id="KW-0812">Transmembrane</keyword>
<evidence type="ECO:0000313" key="2">
    <source>
        <dbReference type="EMBL" id="CAF1704763.1"/>
    </source>
</evidence>
<accession>A0A816I6H4</accession>
<keyword evidence="1" id="KW-1133">Transmembrane helix</keyword>
<organism evidence="2">
    <name type="scientific">Brassica napus</name>
    <name type="common">Rape</name>
    <dbReference type="NCBI Taxonomy" id="3708"/>
    <lineage>
        <taxon>Eukaryota</taxon>
        <taxon>Viridiplantae</taxon>
        <taxon>Streptophyta</taxon>
        <taxon>Embryophyta</taxon>
        <taxon>Tracheophyta</taxon>
        <taxon>Spermatophyta</taxon>
        <taxon>Magnoliopsida</taxon>
        <taxon>eudicotyledons</taxon>
        <taxon>Gunneridae</taxon>
        <taxon>Pentapetalae</taxon>
        <taxon>rosids</taxon>
        <taxon>malvids</taxon>
        <taxon>Brassicales</taxon>
        <taxon>Brassicaceae</taxon>
        <taxon>Brassiceae</taxon>
        <taxon>Brassica</taxon>
    </lineage>
</organism>